<evidence type="ECO:0000313" key="3">
    <source>
        <dbReference type="Proteomes" id="UP000030748"/>
    </source>
</evidence>
<dbReference type="InterPro" id="IPR001810">
    <property type="entry name" value="F-box_dom"/>
</dbReference>
<dbReference type="InterPro" id="IPR036047">
    <property type="entry name" value="F-box-like_dom_sf"/>
</dbReference>
<feature type="domain" description="F-box" evidence="1">
    <location>
        <begin position="5"/>
        <end position="37"/>
    </location>
</feature>
<dbReference type="SUPFAM" id="SSF81383">
    <property type="entry name" value="F-box domain"/>
    <property type="match status" value="1"/>
</dbReference>
<protein>
    <recommendedName>
        <fullName evidence="1">F-box domain-containing protein</fullName>
    </recommendedName>
</protein>
<dbReference type="Pfam" id="PF12937">
    <property type="entry name" value="F-box-like"/>
    <property type="match status" value="1"/>
</dbReference>
<organism evidence="2 3">
    <name type="scientific">Erythranthe guttata</name>
    <name type="common">Yellow monkey flower</name>
    <name type="synonym">Mimulus guttatus</name>
    <dbReference type="NCBI Taxonomy" id="4155"/>
    <lineage>
        <taxon>Eukaryota</taxon>
        <taxon>Viridiplantae</taxon>
        <taxon>Streptophyta</taxon>
        <taxon>Embryophyta</taxon>
        <taxon>Tracheophyta</taxon>
        <taxon>Spermatophyta</taxon>
        <taxon>Magnoliopsida</taxon>
        <taxon>eudicotyledons</taxon>
        <taxon>Gunneridae</taxon>
        <taxon>Pentapetalae</taxon>
        <taxon>asterids</taxon>
        <taxon>lamiids</taxon>
        <taxon>Lamiales</taxon>
        <taxon>Phrymaceae</taxon>
        <taxon>Erythranthe</taxon>
    </lineage>
</organism>
<dbReference type="PANTHER" id="PTHR31790:SF127">
    <property type="entry name" value="F-BOX DOMAIN-CONTAINING PROTEIN"/>
    <property type="match status" value="1"/>
</dbReference>
<gene>
    <name evidence="2" type="ORF">MIMGU_mgv1a022365mg</name>
</gene>
<dbReference type="AlphaFoldDB" id="A0A022S1Q2"/>
<evidence type="ECO:0000313" key="2">
    <source>
        <dbReference type="EMBL" id="EYU45823.1"/>
    </source>
</evidence>
<keyword evidence="3" id="KW-1185">Reference proteome</keyword>
<dbReference type="Proteomes" id="UP000030748">
    <property type="component" value="Unassembled WGS sequence"/>
</dbReference>
<dbReference type="PANTHER" id="PTHR31790">
    <property type="entry name" value="OS02G0783600 PROTEIN"/>
    <property type="match status" value="1"/>
</dbReference>
<feature type="non-terminal residue" evidence="2">
    <location>
        <position position="123"/>
    </location>
</feature>
<sequence length="123" mass="14404">MIVEIFLSKLSSVKSLLRFKTVCKSWNTIISDPIFVRNHLENSLNNLFPSTKRPRMEGGYPFFKVEGRQFRAANAVPVLATNSKYNRYETILCECNSILLLSISRFDYRKTHLLWNPSTWRDI</sequence>
<name>A0A022S1Q2_ERYGU</name>
<dbReference type="Gene3D" id="1.20.1280.50">
    <property type="match status" value="1"/>
</dbReference>
<dbReference type="InterPro" id="IPR052361">
    <property type="entry name" value="F-box_domain"/>
</dbReference>
<evidence type="ECO:0000259" key="1">
    <source>
        <dbReference type="Pfam" id="PF12937"/>
    </source>
</evidence>
<accession>A0A022S1Q2</accession>
<dbReference type="EMBL" id="KI630172">
    <property type="protein sequence ID" value="EYU45823.1"/>
    <property type="molecule type" value="Genomic_DNA"/>
</dbReference>
<reference evidence="2 3" key="1">
    <citation type="journal article" date="2013" name="Proc. Natl. Acad. Sci. U.S.A.">
        <title>Fine-scale variation in meiotic recombination in Mimulus inferred from population shotgun sequencing.</title>
        <authorList>
            <person name="Hellsten U."/>
            <person name="Wright K.M."/>
            <person name="Jenkins J."/>
            <person name="Shu S."/>
            <person name="Yuan Y."/>
            <person name="Wessler S.R."/>
            <person name="Schmutz J."/>
            <person name="Willis J.H."/>
            <person name="Rokhsar D.S."/>
        </authorList>
    </citation>
    <scope>NUCLEOTIDE SEQUENCE [LARGE SCALE GENOMIC DNA]</scope>
    <source>
        <strain evidence="3">cv. DUN x IM62</strain>
    </source>
</reference>
<proteinExistence type="predicted"/>